<evidence type="ECO:0000256" key="1">
    <source>
        <dbReference type="SAM" id="MobiDB-lite"/>
    </source>
</evidence>
<proteinExistence type="predicted"/>
<feature type="region of interest" description="Disordered" evidence="1">
    <location>
        <begin position="1"/>
        <end position="84"/>
    </location>
</feature>
<reference evidence="3" key="1">
    <citation type="journal article" date="2013" name="Ind. Biotechnol.">
        <title>Comparative genomics analysis of Trichoderma reesei strains.</title>
        <authorList>
            <person name="Koike H."/>
            <person name="Aerts A."/>
            <person name="LaButti K."/>
            <person name="Grigoriev I.V."/>
            <person name="Baker S.E."/>
        </authorList>
    </citation>
    <scope>NUCLEOTIDE SEQUENCE [LARGE SCALE GENOMIC DNA]</scope>
    <source>
        <strain evidence="3">ATCC 56765 / BCRC 32924 / NRRL 11460 / Rut C-30</strain>
    </source>
</reference>
<sequence>MRRTRNTWSKQAKANIKEDIKPKQKTPTADRKQTSNIIDPLLFVNPSKRHNHSRLGGRRKQTSPIKRSLKRFVQDCRGRGEKPE</sequence>
<evidence type="ECO:0000313" key="3">
    <source>
        <dbReference type="Proteomes" id="UP000024376"/>
    </source>
</evidence>
<protein>
    <submittedName>
        <fullName evidence="2">Uncharacterized protein</fullName>
    </submittedName>
</protein>
<organism evidence="2 3">
    <name type="scientific">Hypocrea jecorina (strain ATCC 56765 / BCRC 32924 / NRRL 11460 / Rut C-30)</name>
    <name type="common">Trichoderma reesei</name>
    <dbReference type="NCBI Taxonomy" id="1344414"/>
    <lineage>
        <taxon>Eukaryota</taxon>
        <taxon>Fungi</taxon>
        <taxon>Dikarya</taxon>
        <taxon>Ascomycota</taxon>
        <taxon>Pezizomycotina</taxon>
        <taxon>Sordariomycetes</taxon>
        <taxon>Hypocreomycetidae</taxon>
        <taxon>Hypocreales</taxon>
        <taxon>Hypocreaceae</taxon>
        <taxon>Trichoderma</taxon>
    </lineage>
</organism>
<dbReference type="Proteomes" id="UP000024376">
    <property type="component" value="Unassembled WGS sequence"/>
</dbReference>
<accession>A0A024S4X5</accession>
<dbReference type="KEGG" id="trr:M419DRAFT_119685"/>
<evidence type="ECO:0000313" key="2">
    <source>
        <dbReference type="EMBL" id="ETS00380.1"/>
    </source>
</evidence>
<feature type="compositionally biased region" description="Polar residues" evidence="1">
    <location>
        <begin position="1"/>
        <end position="12"/>
    </location>
</feature>
<feature type="compositionally biased region" description="Basic and acidic residues" evidence="1">
    <location>
        <begin position="15"/>
        <end position="33"/>
    </location>
</feature>
<name>A0A024S4X5_HYPJR</name>
<dbReference type="EMBL" id="KI911152">
    <property type="protein sequence ID" value="ETS00380.1"/>
    <property type="molecule type" value="Genomic_DNA"/>
</dbReference>
<feature type="compositionally biased region" description="Basic residues" evidence="1">
    <location>
        <begin position="47"/>
        <end position="61"/>
    </location>
</feature>
<dbReference type="HOGENOM" id="CLU_2529087_0_0_1"/>
<gene>
    <name evidence="2" type="ORF">M419DRAFT_119685</name>
</gene>
<feature type="compositionally biased region" description="Basic and acidic residues" evidence="1">
    <location>
        <begin position="72"/>
        <end position="84"/>
    </location>
</feature>
<dbReference type="AlphaFoldDB" id="A0A024S4X5"/>